<evidence type="ECO:0000313" key="3">
    <source>
        <dbReference type="Proteomes" id="UP000268014"/>
    </source>
</evidence>
<dbReference type="OrthoDB" id="5837891at2759"/>
<dbReference type="Proteomes" id="UP000268014">
    <property type="component" value="Unassembled WGS sequence"/>
</dbReference>
<protein>
    <submittedName>
        <fullName evidence="4">Reverse transcriptase domain-containing protein</fullName>
    </submittedName>
</protein>
<name>A0A0N4W8H5_HAEPC</name>
<keyword evidence="3" id="KW-1185">Reference proteome</keyword>
<evidence type="ECO:0000259" key="1">
    <source>
        <dbReference type="Pfam" id="PF00078"/>
    </source>
</evidence>
<dbReference type="AlphaFoldDB" id="A0A0N4W8H5"/>
<proteinExistence type="predicted"/>
<dbReference type="InterPro" id="IPR000477">
    <property type="entry name" value="RT_dom"/>
</dbReference>
<dbReference type="PANTHER" id="PTHR47027">
    <property type="entry name" value="REVERSE TRANSCRIPTASE DOMAIN-CONTAINING PROTEIN"/>
    <property type="match status" value="1"/>
</dbReference>
<accession>A0A0N4W8H5</accession>
<gene>
    <name evidence="2" type="ORF">HPLM_LOCUS6503</name>
</gene>
<dbReference type="OMA" id="ECTETIV"/>
<feature type="domain" description="Reverse transcriptase" evidence="1">
    <location>
        <begin position="7"/>
        <end position="80"/>
    </location>
</feature>
<evidence type="ECO:0000313" key="4">
    <source>
        <dbReference type="WBParaSite" id="HPLM_0000651101-mRNA-1"/>
    </source>
</evidence>
<reference evidence="4" key="1">
    <citation type="submission" date="2017-02" db="UniProtKB">
        <authorList>
            <consortium name="WormBaseParasite"/>
        </authorList>
    </citation>
    <scope>IDENTIFICATION</scope>
</reference>
<dbReference type="WBParaSite" id="HPLM_0000651101-mRNA-1">
    <property type="protein sequence ID" value="HPLM_0000651101-mRNA-1"/>
    <property type="gene ID" value="HPLM_0000651101"/>
</dbReference>
<evidence type="ECO:0000313" key="2">
    <source>
        <dbReference type="EMBL" id="VDO29193.1"/>
    </source>
</evidence>
<sequence>MPSQKTHVLTIFYADDIGLIAESREELQDKLQRWQKVLAENGLLNVEKTELLSSGECTETIVGRAEEAIEKVQVFRYLGSVLVDDGSMDQTVKAQINAA</sequence>
<dbReference type="EMBL" id="UZAF01016504">
    <property type="protein sequence ID" value="VDO29193.1"/>
    <property type="molecule type" value="Genomic_DNA"/>
</dbReference>
<dbReference type="Pfam" id="PF00078">
    <property type="entry name" value="RVT_1"/>
    <property type="match status" value="1"/>
</dbReference>
<dbReference type="PANTHER" id="PTHR47027:SF20">
    <property type="entry name" value="REVERSE TRANSCRIPTASE-LIKE PROTEIN WITH RNA-DIRECTED DNA POLYMERASE DOMAIN"/>
    <property type="match status" value="1"/>
</dbReference>
<reference evidence="2 3" key="2">
    <citation type="submission" date="2018-11" db="EMBL/GenBank/DDBJ databases">
        <authorList>
            <consortium name="Pathogen Informatics"/>
        </authorList>
    </citation>
    <scope>NUCLEOTIDE SEQUENCE [LARGE SCALE GENOMIC DNA]</scope>
    <source>
        <strain evidence="2 3">MHpl1</strain>
    </source>
</reference>
<dbReference type="STRING" id="6290.A0A0N4W8H5"/>
<organism evidence="4">
    <name type="scientific">Haemonchus placei</name>
    <name type="common">Barber's pole worm</name>
    <dbReference type="NCBI Taxonomy" id="6290"/>
    <lineage>
        <taxon>Eukaryota</taxon>
        <taxon>Metazoa</taxon>
        <taxon>Ecdysozoa</taxon>
        <taxon>Nematoda</taxon>
        <taxon>Chromadorea</taxon>
        <taxon>Rhabditida</taxon>
        <taxon>Rhabditina</taxon>
        <taxon>Rhabditomorpha</taxon>
        <taxon>Strongyloidea</taxon>
        <taxon>Trichostrongylidae</taxon>
        <taxon>Haemonchus</taxon>
    </lineage>
</organism>